<evidence type="ECO:0008006" key="3">
    <source>
        <dbReference type="Google" id="ProtNLM"/>
    </source>
</evidence>
<gene>
    <name evidence="1" type="ORF">Airi01_101060</name>
</gene>
<reference evidence="1" key="1">
    <citation type="submission" date="2023-03" db="EMBL/GenBank/DDBJ databases">
        <title>Actinoallomurus iriomotensis NBRC 103681.</title>
        <authorList>
            <person name="Ichikawa N."/>
            <person name="Sato H."/>
            <person name="Tonouchi N."/>
        </authorList>
    </citation>
    <scope>NUCLEOTIDE SEQUENCE</scope>
    <source>
        <strain evidence="1">NBRC 103681</strain>
    </source>
</reference>
<protein>
    <recommendedName>
        <fullName evidence="3">HK97 gp10 family phage protein</fullName>
    </recommendedName>
</protein>
<dbReference type="Proteomes" id="UP001165135">
    <property type="component" value="Unassembled WGS sequence"/>
</dbReference>
<name>A0A9W6RUL1_9ACTN</name>
<evidence type="ECO:0000313" key="1">
    <source>
        <dbReference type="EMBL" id="GLY81839.1"/>
    </source>
</evidence>
<dbReference type="AlphaFoldDB" id="A0A9W6RUL1"/>
<organism evidence="1 2">
    <name type="scientific">Actinoallomurus iriomotensis</name>
    <dbReference type="NCBI Taxonomy" id="478107"/>
    <lineage>
        <taxon>Bacteria</taxon>
        <taxon>Bacillati</taxon>
        <taxon>Actinomycetota</taxon>
        <taxon>Actinomycetes</taxon>
        <taxon>Streptosporangiales</taxon>
        <taxon>Thermomonosporaceae</taxon>
        <taxon>Actinoallomurus</taxon>
    </lineage>
</organism>
<comment type="caution">
    <text evidence="1">The sequence shown here is derived from an EMBL/GenBank/DDBJ whole genome shotgun (WGS) entry which is preliminary data.</text>
</comment>
<accession>A0A9W6RUL1</accession>
<dbReference type="RefSeq" id="WP_285636826.1">
    <property type="nucleotide sequence ID" value="NZ_BSTJ01000023.1"/>
</dbReference>
<dbReference type="EMBL" id="BSTJ01000023">
    <property type="protein sequence ID" value="GLY81839.1"/>
    <property type="molecule type" value="Genomic_DNA"/>
</dbReference>
<sequence length="140" mass="15556">MSVDRRELQQLIRDLEQVPPAIRREFRSGGMLRAARPALQEVRHRASWSTRIPGATTMSLATGSRAGVRIRVSAARAPHARPYEHGGSPGTFRHPVYGNRRNWQPQAARPFLRPGVEAARPQVAEAMADVVMDVAHQHGL</sequence>
<proteinExistence type="predicted"/>
<evidence type="ECO:0000313" key="2">
    <source>
        <dbReference type="Proteomes" id="UP001165135"/>
    </source>
</evidence>